<feature type="transmembrane region" description="Helical" evidence="1">
    <location>
        <begin position="334"/>
        <end position="358"/>
    </location>
</feature>
<dbReference type="PANTHER" id="PTHR47723:SF22">
    <property type="entry name" value="RNASE H TYPE-1 DOMAIN-CONTAINING PROTEIN"/>
    <property type="match status" value="1"/>
</dbReference>
<evidence type="ECO:0000313" key="3">
    <source>
        <dbReference type="Proteomes" id="UP001281410"/>
    </source>
</evidence>
<dbReference type="InterPro" id="IPR053151">
    <property type="entry name" value="RNase_H-like"/>
</dbReference>
<evidence type="ECO:0000313" key="2">
    <source>
        <dbReference type="EMBL" id="KAK3218646.1"/>
    </source>
</evidence>
<dbReference type="SUPFAM" id="SSF53098">
    <property type="entry name" value="Ribonuclease H-like"/>
    <property type="match status" value="1"/>
</dbReference>
<dbReference type="InterPro" id="IPR036397">
    <property type="entry name" value="RNaseH_sf"/>
</dbReference>
<protein>
    <recommendedName>
        <fullName evidence="4">RNase H type-1 domain-containing protein</fullName>
    </recommendedName>
</protein>
<gene>
    <name evidence="2" type="ORF">Dsin_012616</name>
</gene>
<proteinExistence type="predicted"/>
<sequence length="377" mass="42309">MSRCPTFGGIGRNVSDTIGWLFNANGLFTVISFRRSLELNGGVEDPSYDFIRQGICPSKVEIFAWGSPGPATIGGVLRDASGKVLCLFSFFLGQLDANSAEILAIRKACKLYVSRRDLVGRKVTIASDSETAVSWVGQYECGLQQQNNKKAQGSAEILFFGRHLMFPSFIFVFVFVFVYVHGRLLKWLPLTFSSIEHALFTSMLYCTALRSCVVFVVLVQNQWIIFLKCPLATALWEAVFSTFQRHVSINTWGSFFRQAMAALSLVWRSIYDSNHLGIGCMRNCVDDLLILHRFGLSGRPGLVRLPGVFDKLGSAAFIRSRIWSSRFLIYSGKVIRWLMLSLNTLRVFLLIPGCLPLLRSVLRLLILPKGFSAYDHL</sequence>
<evidence type="ECO:0008006" key="4">
    <source>
        <dbReference type="Google" id="ProtNLM"/>
    </source>
</evidence>
<feature type="transmembrane region" description="Helical" evidence="1">
    <location>
        <begin position="199"/>
        <end position="219"/>
    </location>
</feature>
<dbReference type="CDD" id="cd06222">
    <property type="entry name" value="RNase_H_like"/>
    <property type="match status" value="1"/>
</dbReference>
<organism evidence="2 3">
    <name type="scientific">Dipteronia sinensis</name>
    <dbReference type="NCBI Taxonomy" id="43782"/>
    <lineage>
        <taxon>Eukaryota</taxon>
        <taxon>Viridiplantae</taxon>
        <taxon>Streptophyta</taxon>
        <taxon>Embryophyta</taxon>
        <taxon>Tracheophyta</taxon>
        <taxon>Spermatophyta</taxon>
        <taxon>Magnoliopsida</taxon>
        <taxon>eudicotyledons</taxon>
        <taxon>Gunneridae</taxon>
        <taxon>Pentapetalae</taxon>
        <taxon>rosids</taxon>
        <taxon>malvids</taxon>
        <taxon>Sapindales</taxon>
        <taxon>Sapindaceae</taxon>
        <taxon>Hippocastanoideae</taxon>
        <taxon>Acereae</taxon>
        <taxon>Dipteronia</taxon>
    </lineage>
</organism>
<keyword evidence="1" id="KW-1133">Transmembrane helix</keyword>
<feature type="transmembrane region" description="Helical" evidence="1">
    <location>
        <begin position="157"/>
        <end position="179"/>
    </location>
</feature>
<dbReference type="InterPro" id="IPR012337">
    <property type="entry name" value="RNaseH-like_sf"/>
</dbReference>
<dbReference type="GO" id="GO:0003676">
    <property type="term" value="F:nucleic acid binding"/>
    <property type="evidence" value="ECO:0007669"/>
    <property type="project" value="InterPro"/>
</dbReference>
<dbReference type="PANTHER" id="PTHR47723">
    <property type="entry name" value="OS05G0353850 PROTEIN"/>
    <property type="match status" value="1"/>
</dbReference>
<accession>A0AAE0E873</accession>
<dbReference type="EMBL" id="JANJYJ010000004">
    <property type="protein sequence ID" value="KAK3218646.1"/>
    <property type="molecule type" value="Genomic_DNA"/>
</dbReference>
<comment type="caution">
    <text evidence="2">The sequence shown here is derived from an EMBL/GenBank/DDBJ whole genome shotgun (WGS) entry which is preliminary data.</text>
</comment>
<dbReference type="Proteomes" id="UP001281410">
    <property type="component" value="Unassembled WGS sequence"/>
</dbReference>
<keyword evidence="1" id="KW-0472">Membrane</keyword>
<name>A0AAE0E873_9ROSI</name>
<dbReference type="InterPro" id="IPR044730">
    <property type="entry name" value="RNase_H-like_dom_plant"/>
</dbReference>
<reference evidence="2" key="1">
    <citation type="journal article" date="2023" name="Plant J.">
        <title>Genome sequences and population genomics provide insights into the demographic history, inbreeding, and mutation load of two 'living fossil' tree species of Dipteronia.</title>
        <authorList>
            <person name="Feng Y."/>
            <person name="Comes H.P."/>
            <person name="Chen J."/>
            <person name="Zhu S."/>
            <person name="Lu R."/>
            <person name="Zhang X."/>
            <person name="Li P."/>
            <person name="Qiu J."/>
            <person name="Olsen K.M."/>
            <person name="Qiu Y."/>
        </authorList>
    </citation>
    <scope>NUCLEOTIDE SEQUENCE</scope>
    <source>
        <strain evidence="2">NBL</strain>
    </source>
</reference>
<keyword evidence="3" id="KW-1185">Reference proteome</keyword>
<dbReference type="AlphaFoldDB" id="A0AAE0E873"/>
<evidence type="ECO:0000256" key="1">
    <source>
        <dbReference type="SAM" id="Phobius"/>
    </source>
</evidence>
<keyword evidence="1" id="KW-0812">Transmembrane</keyword>
<dbReference type="Gene3D" id="3.30.420.10">
    <property type="entry name" value="Ribonuclease H-like superfamily/Ribonuclease H"/>
    <property type="match status" value="1"/>
</dbReference>